<sequence>MMMTPHLSIELKQTELWLLAEKAIYWPAQRALLVADIHFGKAAAYRRLGQPVPKGTTQANLQRLDGLLEQYPSQRLIFLGDFLHAPESQTTATHEQLLAWRARNPQLEVILIRGNHDRRAGDPPVELGIRVVSEPLLLGPFALQHEPEPHPTHHVLAGHLHPAFRLHGRGRQRLRLPCFCIGERVSLLPAFGSFTGMMDIEADSAQRVYVTGQGGIWQVR</sequence>
<organism evidence="2 3">
    <name type="scientific">Pseudomonas saudiphocaensis</name>
    <dbReference type="NCBI Taxonomy" id="1499686"/>
    <lineage>
        <taxon>Bacteria</taxon>
        <taxon>Pseudomonadati</taxon>
        <taxon>Pseudomonadota</taxon>
        <taxon>Gammaproteobacteria</taxon>
        <taxon>Pseudomonadales</taxon>
        <taxon>Pseudomonadaceae</taxon>
        <taxon>Pseudomonas</taxon>
    </lineage>
</organism>
<gene>
    <name evidence="2" type="ORF">BN1079_01041</name>
</gene>
<dbReference type="InterPro" id="IPR004843">
    <property type="entry name" value="Calcineurin-like_PHP"/>
</dbReference>
<accession>A0A078LMG2</accession>
<dbReference type="PANTHER" id="PTHR39323">
    <property type="entry name" value="BLR1149 PROTEIN"/>
    <property type="match status" value="1"/>
</dbReference>
<proteinExistence type="predicted"/>
<dbReference type="eggNOG" id="COG1407">
    <property type="taxonomic scope" value="Bacteria"/>
</dbReference>
<feature type="domain" description="Calcineurin-like phosphoesterase" evidence="1">
    <location>
        <begin position="31"/>
        <end position="117"/>
    </location>
</feature>
<dbReference type="GO" id="GO:0016787">
    <property type="term" value="F:hydrolase activity"/>
    <property type="evidence" value="ECO:0007669"/>
    <property type="project" value="InterPro"/>
</dbReference>
<dbReference type="PIRSF" id="PIRSF000887">
    <property type="entry name" value="Pesterase_MJ0037"/>
    <property type="match status" value="1"/>
</dbReference>
<evidence type="ECO:0000313" key="2">
    <source>
        <dbReference type="EMBL" id="CDZ93743.1"/>
    </source>
</evidence>
<dbReference type="Proteomes" id="UP000053902">
    <property type="component" value="Unassembled WGS sequence"/>
</dbReference>
<dbReference type="InterPro" id="IPR024173">
    <property type="entry name" value="Pesterase_MJ0037-like"/>
</dbReference>
<dbReference type="CDD" id="cd07391">
    <property type="entry name" value="MPP_PF1019"/>
    <property type="match status" value="1"/>
</dbReference>
<dbReference type="STRING" id="1499686.BN1079_01041"/>
<dbReference type="SUPFAM" id="SSF56300">
    <property type="entry name" value="Metallo-dependent phosphatases"/>
    <property type="match status" value="1"/>
</dbReference>
<dbReference type="NCBIfam" id="TIGR04123">
    <property type="entry name" value="P_estr_lig_assc"/>
    <property type="match status" value="1"/>
</dbReference>
<dbReference type="EMBL" id="CCSF01000001">
    <property type="protein sequence ID" value="CDZ93743.1"/>
    <property type="molecule type" value="Genomic_DNA"/>
</dbReference>
<dbReference type="OrthoDB" id="9795838at2"/>
<dbReference type="HOGENOM" id="CLU_075478_1_0_6"/>
<dbReference type="AlphaFoldDB" id="A0A078LMG2"/>
<evidence type="ECO:0000313" key="3">
    <source>
        <dbReference type="Proteomes" id="UP000053902"/>
    </source>
</evidence>
<evidence type="ECO:0000259" key="1">
    <source>
        <dbReference type="Pfam" id="PF00149"/>
    </source>
</evidence>
<dbReference type="InterPro" id="IPR026336">
    <property type="entry name" value="PdeM-like"/>
</dbReference>
<dbReference type="Gene3D" id="3.60.21.10">
    <property type="match status" value="1"/>
</dbReference>
<name>A0A078LMG2_9PSED</name>
<dbReference type="InterPro" id="IPR029052">
    <property type="entry name" value="Metallo-depent_PP-like"/>
</dbReference>
<keyword evidence="3" id="KW-1185">Reference proteome</keyword>
<reference evidence="2 3" key="1">
    <citation type="submission" date="2014-07" db="EMBL/GenBank/DDBJ databases">
        <authorList>
            <person name="Urmite Genomes Urmite Genomes"/>
        </authorList>
    </citation>
    <scope>NUCLEOTIDE SEQUENCE [LARGE SCALE GENOMIC DNA]</scope>
    <source>
        <strain evidence="2 3">20_BN</strain>
    </source>
</reference>
<dbReference type="Pfam" id="PF00149">
    <property type="entry name" value="Metallophos"/>
    <property type="match status" value="1"/>
</dbReference>
<dbReference type="PANTHER" id="PTHR39323:SF1">
    <property type="entry name" value="BLR1149 PROTEIN"/>
    <property type="match status" value="1"/>
</dbReference>
<protein>
    <submittedName>
        <fullName evidence="2">ICC-like phosphoesterase</fullName>
    </submittedName>
</protein>